<evidence type="ECO:0000256" key="1">
    <source>
        <dbReference type="SAM" id="MobiDB-lite"/>
    </source>
</evidence>
<organism evidence="2 3">
    <name type="scientific">Ilex paraguariensis</name>
    <name type="common">yerba mate</name>
    <dbReference type="NCBI Taxonomy" id="185542"/>
    <lineage>
        <taxon>Eukaryota</taxon>
        <taxon>Viridiplantae</taxon>
        <taxon>Streptophyta</taxon>
        <taxon>Embryophyta</taxon>
        <taxon>Tracheophyta</taxon>
        <taxon>Spermatophyta</taxon>
        <taxon>Magnoliopsida</taxon>
        <taxon>eudicotyledons</taxon>
        <taxon>Gunneridae</taxon>
        <taxon>Pentapetalae</taxon>
        <taxon>asterids</taxon>
        <taxon>campanulids</taxon>
        <taxon>Aquifoliales</taxon>
        <taxon>Aquifoliaceae</taxon>
        <taxon>Ilex</taxon>
    </lineage>
</organism>
<evidence type="ECO:0000313" key="3">
    <source>
        <dbReference type="Proteomes" id="UP001642360"/>
    </source>
</evidence>
<reference evidence="2 3" key="1">
    <citation type="submission" date="2024-02" db="EMBL/GenBank/DDBJ databases">
        <authorList>
            <person name="Vignale AGUSTIN F."/>
            <person name="Sosa J E."/>
            <person name="Modenutti C."/>
        </authorList>
    </citation>
    <scope>NUCLEOTIDE SEQUENCE [LARGE SCALE GENOMIC DNA]</scope>
</reference>
<accession>A0ABC8SZX2</accession>
<sequence length="78" mass="8460">MAGRGVRNQKGQGIGHVHPHEQGGSSEITPISSPQCYCQTTPIASTQGNSQTTPIPSFMWRGQRWVNLSALEAVTRKL</sequence>
<feature type="compositionally biased region" description="Polar residues" evidence="1">
    <location>
        <begin position="23"/>
        <end position="32"/>
    </location>
</feature>
<proteinExistence type="predicted"/>
<evidence type="ECO:0000313" key="2">
    <source>
        <dbReference type="EMBL" id="CAK9162587.1"/>
    </source>
</evidence>
<feature type="region of interest" description="Disordered" evidence="1">
    <location>
        <begin position="1"/>
        <end position="32"/>
    </location>
</feature>
<dbReference type="EMBL" id="CAUOFW020003902">
    <property type="protein sequence ID" value="CAK9162587.1"/>
    <property type="molecule type" value="Genomic_DNA"/>
</dbReference>
<gene>
    <name evidence="2" type="ORF">ILEXP_LOCUS31464</name>
</gene>
<name>A0ABC8SZX2_9AQUA</name>
<comment type="caution">
    <text evidence="2">The sequence shown here is derived from an EMBL/GenBank/DDBJ whole genome shotgun (WGS) entry which is preliminary data.</text>
</comment>
<protein>
    <submittedName>
        <fullName evidence="2">Uncharacterized protein</fullName>
    </submittedName>
</protein>
<keyword evidence="3" id="KW-1185">Reference proteome</keyword>
<dbReference type="Proteomes" id="UP001642360">
    <property type="component" value="Unassembled WGS sequence"/>
</dbReference>
<dbReference type="AlphaFoldDB" id="A0ABC8SZX2"/>